<dbReference type="RefSeq" id="WP_101251516.1">
    <property type="nucleotide sequence ID" value="NZ_PIUM01000018.1"/>
</dbReference>
<evidence type="ECO:0000313" key="8">
    <source>
        <dbReference type="Proteomes" id="UP000233293"/>
    </source>
</evidence>
<dbReference type="OrthoDB" id="9807580at2"/>
<dbReference type="SFLD" id="SFLDG01212">
    <property type="entry name" value="Phytoene_synthase_like"/>
    <property type="match status" value="1"/>
</dbReference>
<comment type="similarity">
    <text evidence="2">Belongs to the phytoene/squalene synthase family.</text>
</comment>
<sequence>MSKDSIWSVREPIPAPASPVSCRPRASLTPSSPPPTRCADGRFANRSDRAFCRRLIRTGSRSFFTASLLLPLPVREAAYALYAFCRLSDDMVDVDGGSQASIRQLRERLDHAYAGRPASGAVDRAFADVIARYGLPRALPEALIDGLAWDVAGVRCETLADLYSYSARVAGSVGAMMSVLMGVDDARAVSRACDLGIAMQLTNVARDVGEDARAGRLYLPRSWLKADGLDPEDWLAHPVPAPAIRDAVVRLLQTAEALYEDANKGITHLPAACRPAIFAASHIYREIGMKILRRGGDSVSGRARVSGAEKLRLMGRAMMDAAATRRKDIVMPCLAEAAYLVEAIARRPPAPAEPPLGHVSRRIIWVAELFASLEARAR</sequence>
<dbReference type="EMBL" id="PIUM01000018">
    <property type="protein sequence ID" value="PKU23664.1"/>
    <property type="molecule type" value="Genomic_DNA"/>
</dbReference>
<dbReference type="Gene3D" id="1.10.600.10">
    <property type="entry name" value="Farnesyl Diphosphate Synthase"/>
    <property type="match status" value="1"/>
</dbReference>
<keyword evidence="3" id="KW-0808">Transferase</keyword>
<evidence type="ECO:0000256" key="2">
    <source>
        <dbReference type="ARBA" id="ARBA00006251"/>
    </source>
</evidence>
<dbReference type="GO" id="GO:0016117">
    <property type="term" value="P:carotenoid biosynthetic process"/>
    <property type="evidence" value="ECO:0007669"/>
    <property type="project" value="UniProtKB-KW"/>
</dbReference>
<comment type="caution">
    <text evidence="7">The sequence shown here is derived from an EMBL/GenBank/DDBJ whole genome shotgun (WGS) entry which is preliminary data.</text>
</comment>
<protein>
    <submittedName>
        <fullName evidence="7">Phytoene synthase</fullName>
    </submittedName>
</protein>
<keyword evidence="8" id="KW-1185">Reference proteome</keyword>
<dbReference type="FunFam" id="1.10.600.10:FF:000020">
    <property type="entry name" value="Phytoene synthase"/>
    <property type="match status" value="1"/>
</dbReference>
<accession>A0A2N3PTE3</accession>
<feature type="region of interest" description="Disordered" evidence="6">
    <location>
        <begin position="16"/>
        <end position="39"/>
    </location>
</feature>
<dbReference type="InterPro" id="IPR033904">
    <property type="entry name" value="Trans_IPPS_HH"/>
</dbReference>
<dbReference type="InterPro" id="IPR002060">
    <property type="entry name" value="Squ/phyt_synthse"/>
</dbReference>
<dbReference type="SFLD" id="SFLDS00005">
    <property type="entry name" value="Isoprenoid_Synthase_Type_I"/>
    <property type="match status" value="1"/>
</dbReference>
<organism evidence="7 8">
    <name type="scientific">Telmatospirillum siberiense</name>
    <dbReference type="NCBI Taxonomy" id="382514"/>
    <lineage>
        <taxon>Bacteria</taxon>
        <taxon>Pseudomonadati</taxon>
        <taxon>Pseudomonadota</taxon>
        <taxon>Alphaproteobacteria</taxon>
        <taxon>Rhodospirillales</taxon>
        <taxon>Rhodospirillaceae</taxon>
        <taxon>Telmatospirillum</taxon>
    </lineage>
</organism>
<keyword evidence="4" id="KW-0125">Carotenoid biosynthesis</keyword>
<dbReference type="AlphaFoldDB" id="A0A2N3PTE3"/>
<gene>
    <name evidence="7" type="ORF">CWS72_15445</name>
</gene>
<dbReference type="Proteomes" id="UP000233293">
    <property type="component" value="Unassembled WGS sequence"/>
</dbReference>
<evidence type="ECO:0000256" key="3">
    <source>
        <dbReference type="ARBA" id="ARBA00022679"/>
    </source>
</evidence>
<evidence type="ECO:0000256" key="4">
    <source>
        <dbReference type="ARBA" id="ARBA00022746"/>
    </source>
</evidence>
<name>A0A2N3PTE3_9PROT</name>
<dbReference type="GO" id="GO:0051996">
    <property type="term" value="F:squalene synthase [NAD(P)H] activity"/>
    <property type="evidence" value="ECO:0007669"/>
    <property type="project" value="InterPro"/>
</dbReference>
<dbReference type="InterPro" id="IPR008949">
    <property type="entry name" value="Isoprenoid_synthase_dom_sf"/>
</dbReference>
<dbReference type="PANTHER" id="PTHR31480">
    <property type="entry name" value="BIFUNCTIONAL LYCOPENE CYCLASE/PHYTOENE SYNTHASE"/>
    <property type="match status" value="1"/>
</dbReference>
<dbReference type="InterPro" id="IPR044843">
    <property type="entry name" value="Trans_IPPS_bact-type"/>
</dbReference>
<dbReference type="SFLD" id="SFLDG01018">
    <property type="entry name" value="Squalene/Phytoene_Synthase_Lik"/>
    <property type="match status" value="1"/>
</dbReference>
<dbReference type="Pfam" id="PF00494">
    <property type="entry name" value="SQS_PSY"/>
    <property type="match status" value="1"/>
</dbReference>
<reference evidence="8" key="1">
    <citation type="submission" date="2017-12" db="EMBL/GenBank/DDBJ databases">
        <title>Draft genome sequence of Telmatospirillum siberiense 26-4b1T, an acidotolerant peatland alphaproteobacterium potentially involved in sulfur cycling.</title>
        <authorList>
            <person name="Hausmann B."/>
            <person name="Pjevac P."/>
            <person name="Schreck K."/>
            <person name="Herbold C.W."/>
            <person name="Daims H."/>
            <person name="Wagner M."/>
            <person name="Pester M."/>
            <person name="Loy A."/>
        </authorList>
    </citation>
    <scope>NUCLEOTIDE SEQUENCE [LARGE SCALE GENOMIC DNA]</scope>
    <source>
        <strain evidence="8">26-4b1</strain>
    </source>
</reference>
<evidence type="ECO:0000256" key="1">
    <source>
        <dbReference type="ARBA" id="ARBA00004684"/>
    </source>
</evidence>
<dbReference type="CDD" id="cd00683">
    <property type="entry name" value="Trans_IPPS_HH"/>
    <property type="match status" value="1"/>
</dbReference>
<dbReference type="SUPFAM" id="SSF48576">
    <property type="entry name" value="Terpenoid synthases"/>
    <property type="match status" value="1"/>
</dbReference>
<dbReference type="GO" id="GO:0004311">
    <property type="term" value="F:geranylgeranyl diphosphate synthase activity"/>
    <property type="evidence" value="ECO:0007669"/>
    <property type="project" value="InterPro"/>
</dbReference>
<comment type="cofactor">
    <cofactor evidence="5">
        <name>ATP</name>
        <dbReference type="ChEBI" id="CHEBI:30616"/>
    </cofactor>
</comment>
<evidence type="ECO:0000256" key="5">
    <source>
        <dbReference type="ARBA" id="ARBA00053028"/>
    </source>
</evidence>
<evidence type="ECO:0000256" key="6">
    <source>
        <dbReference type="SAM" id="MobiDB-lite"/>
    </source>
</evidence>
<comment type="pathway">
    <text evidence="1">Carotenoid biosynthesis; phytoene biosynthesis.</text>
</comment>
<proteinExistence type="inferred from homology"/>
<evidence type="ECO:0000313" key="7">
    <source>
        <dbReference type="EMBL" id="PKU23664.1"/>
    </source>
</evidence>